<keyword evidence="8" id="KW-1133">Transmembrane helix</keyword>
<gene>
    <name evidence="10" type="ORF">OM074_20355</name>
</gene>
<dbReference type="InterPro" id="IPR036097">
    <property type="entry name" value="HisK_dim/P_sf"/>
</dbReference>
<dbReference type="AlphaFoldDB" id="A0AAE3MHY8"/>
<evidence type="ECO:0000256" key="3">
    <source>
        <dbReference type="ARBA" id="ARBA00022553"/>
    </source>
</evidence>
<dbReference type="RefSeq" id="WP_301202504.1">
    <property type="nucleotide sequence ID" value="NZ_JAPDPI010000076.1"/>
</dbReference>
<dbReference type="InterPro" id="IPR005467">
    <property type="entry name" value="His_kinase_dom"/>
</dbReference>
<name>A0AAE3MHY8_9BACT</name>
<comment type="caution">
    <text evidence="10">The sequence shown here is derived from an EMBL/GenBank/DDBJ whole genome shotgun (WGS) entry which is preliminary data.</text>
</comment>
<dbReference type="SUPFAM" id="SSF47384">
    <property type="entry name" value="Homodimeric domain of signal transducing histidine kinase"/>
    <property type="match status" value="1"/>
</dbReference>
<keyword evidence="4" id="KW-0808">Transferase</keyword>
<dbReference type="InterPro" id="IPR003661">
    <property type="entry name" value="HisK_dim/P_dom"/>
</dbReference>
<feature type="transmembrane region" description="Helical" evidence="8">
    <location>
        <begin position="81"/>
        <end position="101"/>
    </location>
</feature>
<dbReference type="FunFam" id="3.30.565.10:FF:000006">
    <property type="entry name" value="Sensor histidine kinase WalK"/>
    <property type="match status" value="1"/>
</dbReference>
<feature type="coiled-coil region" evidence="7">
    <location>
        <begin position="203"/>
        <end position="240"/>
    </location>
</feature>
<keyword evidence="8" id="KW-0472">Membrane</keyword>
<dbReference type="GO" id="GO:0000155">
    <property type="term" value="F:phosphorelay sensor kinase activity"/>
    <property type="evidence" value="ECO:0007669"/>
    <property type="project" value="InterPro"/>
</dbReference>
<evidence type="ECO:0000313" key="11">
    <source>
        <dbReference type="Proteomes" id="UP001207408"/>
    </source>
</evidence>
<accession>A0AAE3MHY8</accession>
<feature type="transmembrane region" description="Helical" evidence="8">
    <location>
        <begin position="132"/>
        <end position="150"/>
    </location>
</feature>
<dbReference type="PRINTS" id="PR00344">
    <property type="entry name" value="BCTRLSENSOR"/>
</dbReference>
<feature type="domain" description="Histidine kinase" evidence="9">
    <location>
        <begin position="247"/>
        <end position="468"/>
    </location>
</feature>
<dbReference type="Pfam" id="PF02518">
    <property type="entry name" value="HATPase_c"/>
    <property type="match status" value="1"/>
</dbReference>
<feature type="transmembrane region" description="Helical" evidence="8">
    <location>
        <begin position="51"/>
        <end position="69"/>
    </location>
</feature>
<sequence>MSKDTRIQDNFRKYLIDNTNKYLLYYVGIGLLIICFFAYTDLYFRHSEKAFYTRLLPLIIGIPLFIMKLATQEKYKQLIFFWYNIFTASVLLMMYIKYLVYLPYDGSNYSITGIVVVIFIIALDLKWKWVPAALLFFMPLVMMIFIFVYIEPIPDSKVVNFSNLFPMSILGFVGNRIQYQLRYKNVSANYQLNQEKTVVKKLYKETLVVNKVLQNKKEEVEKQKKQIEKANNELQKINTTKDQFFSIISHDLKTPFNGMIGFSNLLNEHYGDYSQEEQKKFISIIDENINNTYRLLTNLLEWSQAQSNNDKLKLEKTNLFLLVNDIFLVLKQSAINKEIELINNIDKEIEVFADNNKLRTIIRNLLSNAIKFTTLGGKVEVNAEQIKHKEIVRDIEISVSDTGIGMTAEQKKSLFDFSRRISNPGTNKESGTGLGLMLCEEFVKRHGGIINAESETNKGSRFTFNIPQ</sequence>
<evidence type="ECO:0000256" key="1">
    <source>
        <dbReference type="ARBA" id="ARBA00000085"/>
    </source>
</evidence>
<evidence type="ECO:0000256" key="8">
    <source>
        <dbReference type="SAM" id="Phobius"/>
    </source>
</evidence>
<evidence type="ECO:0000259" key="9">
    <source>
        <dbReference type="PROSITE" id="PS50109"/>
    </source>
</evidence>
<evidence type="ECO:0000256" key="4">
    <source>
        <dbReference type="ARBA" id="ARBA00022679"/>
    </source>
</evidence>
<dbReference type="PANTHER" id="PTHR43711:SF26">
    <property type="entry name" value="SENSOR HISTIDINE KINASE RCSC"/>
    <property type="match status" value="1"/>
</dbReference>
<evidence type="ECO:0000313" key="10">
    <source>
        <dbReference type="EMBL" id="MCW3807987.1"/>
    </source>
</evidence>
<evidence type="ECO:0000256" key="6">
    <source>
        <dbReference type="ARBA" id="ARBA00023012"/>
    </source>
</evidence>
<keyword evidence="7" id="KW-0175">Coiled coil</keyword>
<dbReference type="InterPro" id="IPR036890">
    <property type="entry name" value="HATPase_C_sf"/>
</dbReference>
<dbReference type="SMART" id="SM00388">
    <property type="entry name" value="HisKA"/>
    <property type="match status" value="1"/>
</dbReference>
<dbReference type="Gene3D" id="1.10.287.130">
    <property type="match status" value="1"/>
</dbReference>
<dbReference type="CDD" id="cd00082">
    <property type="entry name" value="HisKA"/>
    <property type="match status" value="1"/>
</dbReference>
<dbReference type="PANTHER" id="PTHR43711">
    <property type="entry name" value="TWO-COMPONENT HISTIDINE KINASE"/>
    <property type="match status" value="1"/>
</dbReference>
<dbReference type="InterPro" id="IPR004358">
    <property type="entry name" value="Sig_transdc_His_kin-like_C"/>
</dbReference>
<keyword evidence="8" id="KW-0812">Transmembrane</keyword>
<comment type="catalytic activity">
    <reaction evidence="1">
        <text>ATP + protein L-histidine = ADP + protein N-phospho-L-histidine.</text>
        <dbReference type="EC" id="2.7.13.3"/>
    </reaction>
</comment>
<dbReference type="SMART" id="SM00387">
    <property type="entry name" value="HATPase_c"/>
    <property type="match status" value="1"/>
</dbReference>
<dbReference type="SUPFAM" id="SSF55874">
    <property type="entry name" value="ATPase domain of HSP90 chaperone/DNA topoisomerase II/histidine kinase"/>
    <property type="match status" value="1"/>
</dbReference>
<reference evidence="10" key="1">
    <citation type="submission" date="2022-10" db="EMBL/GenBank/DDBJ databases">
        <authorList>
            <person name="Yu W.X."/>
        </authorList>
    </citation>
    <scope>NUCLEOTIDE SEQUENCE</scope>
    <source>
        <strain evidence="10">D04</strain>
    </source>
</reference>
<dbReference type="InterPro" id="IPR003594">
    <property type="entry name" value="HATPase_dom"/>
</dbReference>
<dbReference type="EMBL" id="JAPDPI010000076">
    <property type="protein sequence ID" value="MCW3807987.1"/>
    <property type="molecule type" value="Genomic_DNA"/>
</dbReference>
<keyword evidence="11" id="KW-1185">Reference proteome</keyword>
<protein>
    <recommendedName>
        <fullName evidence="2">histidine kinase</fullName>
        <ecNumber evidence="2">2.7.13.3</ecNumber>
    </recommendedName>
</protein>
<dbReference type="Proteomes" id="UP001207408">
    <property type="component" value="Unassembled WGS sequence"/>
</dbReference>
<proteinExistence type="predicted"/>
<organism evidence="10 11">
    <name type="scientific">Plebeiibacterium marinum</name>
    <dbReference type="NCBI Taxonomy" id="2992111"/>
    <lineage>
        <taxon>Bacteria</taxon>
        <taxon>Pseudomonadati</taxon>
        <taxon>Bacteroidota</taxon>
        <taxon>Bacteroidia</taxon>
        <taxon>Marinilabiliales</taxon>
        <taxon>Marinilabiliaceae</taxon>
        <taxon>Plebeiibacterium</taxon>
    </lineage>
</organism>
<dbReference type="PROSITE" id="PS50109">
    <property type="entry name" value="HIS_KIN"/>
    <property type="match status" value="1"/>
</dbReference>
<keyword evidence="6" id="KW-0902">Two-component regulatory system</keyword>
<dbReference type="EC" id="2.7.13.3" evidence="2"/>
<keyword evidence="5 10" id="KW-0418">Kinase</keyword>
<dbReference type="InterPro" id="IPR050736">
    <property type="entry name" value="Sensor_HK_Regulatory"/>
</dbReference>
<keyword evidence="3" id="KW-0597">Phosphoprotein</keyword>
<dbReference type="Pfam" id="PF00512">
    <property type="entry name" value="HisKA"/>
    <property type="match status" value="1"/>
</dbReference>
<dbReference type="Gene3D" id="3.30.565.10">
    <property type="entry name" value="Histidine kinase-like ATPase, C-terminal domain"/>
    <property type="match status" value="1"/>
</dbReference>
<feature type="transmembrane region" description="Helical" evidence="8">
    <location>
        <begin position="22"/>
        <end position="39"/>
    </location>
</feature>
<feature type="transmembrane region" description="Helical" evidence="8">
    <location>
        <begin position="107"/>
        <end position="125"/>
    </location>
</feature>
<evidence type="ECO:0000256" key="5">
    <source>
        <dbReference type="ARBA" id="ARBA00022777"/>
    </source>
</evidence>
<evidence type="ECO:0000256" key="2">
    <source>
        <dbReference type="ARBA" id="ARBA00012438"/>
    </source>
</evidence>
<evidence type="ECO:0000256" key="7">
    <source>
        <dbReference type="SAM" id="Coils"/>
    </source>
</evidence>